<reference evidence="2 3" key="1">
    <citation type="submission" date="2014-12" db="EMBL/GenBank/DDBJ databases">
        <authorList>
            <person name="Baeyen S."/>
        </authorList>
    </citation>
    <scope>NUCLEOTIDE SEQUENCE [LARGE SCALE GENOMIC DNA]</scope>
    <source>
        <strain evidence="2 3">LMG 28496</strain>
    </source>
</reference>
<sequence>RCFQHPPQVPVPQQPWPQVSEPEPGSAQERLQQRLYRKTRCQNRTATNGLRMQQSRTEGFEHSR</sequence>
<name>A0ABR5JR01_9PSED</name>
<organism evidence="2 3">
    <name type="scientific">Pseudomonas coronafaciens pv. porri</name>
    <dbReference type="NCBI Taxonomy" id="83964"/>
    <lineage>
        <taxon>Bacteria</taxon>
        <taxon>Pseudomonadati</taxon>
        <taxon>Pseudomonadota</taxon>
        <taxon>Gammaproteobacteria</taxon>
        <taxon>Pseudomonadales</taxon>
        <taxon>Pseudomonadaceae</taxon>
        <taxon>Pseudomonas</taxon>
        <taxon>Pseudomonas coronafaciens</taxon>
    </lineage>
</organism>
<feature type="compositionally biased region" description="Polar residues" evidence="1">
    <location>
        <begin position="42"/>
        <end position="57"/>
    </location>
</feature>
<comment type="caution">
    <text evidence="2">The sequence shown here is derived from an EMBL/GenBank/DDBJ whole genome shotgun (WGS) entry which is preliminary data.</text>
</comment>
<dbReference type="Proteomes" id="UP000037201">
    <property type="component" value="Unassembled WGS sequence"/>
</dbReference>
<keyword evidence="3" id="KW-1185">Reference proteome</keyword>
<feature type="non-terminal residue" evidence="2">
    <location>
        <position position="1"/>
    </location>
</feature>
<evidence type="ECO:0000313" key="3">
    <source>
        <dbReference type="Proteomes" id="UP000037201"/>
    </source>
</evidence>
<protein>
    <submittedName>
        <fullName evidence="2">Uncharacterized protein</fullName>
    </submittedName>
</protein>
<proteinExistence type="predicted"/>
<evidence type="ECO:0000313" key="2">
    <source>
        <dbReference type="EMBL" id="KOP59580.1"/>
    </source>
</evidence>
<accession>A0ABR5JR01</accession>
<reference evidence="2 3" key="2">
    <citation type="submission" date="2015-09" db="EMBL/GenBank/DDBJ databases">
        <title>Genome analysis of Pseudomonas syringae pv. porri LMG.</title>
        <authorList>
            <person name="Rombouts S."/>
        </authorList>
    </citation>
    <scope>NUCLEOTIDE SEQUENCE [LARGE SCALE GENOMIC DNA]</scope>
    <source>
        <strain evidence="2 3">LMG 28496</strain>
    </source>
</reference>
<feature type="region of interest" description="Disordered" evidence="1">
    <location>
        <begin position="1"/>
        <end position="64"/>
    </location>
</feature>
<evidence type="ECO:0000256" key="1">
    <source>
        <dbReference type="SAM" id="MobiDB-lite"/>
    </source>
</evidence>
<dbReference type="EMBL" id="JUEU01000111">
    <property type="protein sequence ID" value="KOP59580.1"/>
    <property type="molecule type" value="Genomic_DNA"/>
</dbReference>
<gene>
    <name evidence="2" type="ORF">OX90_10315</name>
</gene>